<dbReference type="EMBL" id="NEDP02001925">
    <property type="protein sequence ID" value="OWF52153.1"/>
    <property type="molecule type" value="Genomic_DNA"/>
</dbReference>
<evidence type="ECO:0000313" key="4">
    <source>
        <dbReference type="Proteomes" id="UP000242188"/>
    </source>
</evidence>
<dbReference type="Proteomes" id="UP000242188">
    <property type="component" value="Unassembled WGS sequence"/>
</dbReference>
<keyword evidence="4" id="KW-1185">Reference proteome</keyword>
<gene>
    <name evidence="3" type="ORF">KP79_PYT15711</name>
</gene>
<evidence type="ECO:0000313" key="3">
    <source>
        <dbReference type="EMBL" id="OWF52153.1"/>
    </source>
</evidence>
<organism evidence="3 4">
    <name type="scientific">Mizuhopecten yessoensis</name>
    <name type="common">Japanese scallop</name>
    <name type="synonym">Patinopecten yessoensis</name>
    <dbReference type="NCBI Taxonomy" id="6573"/>
    <lineage>
        <taxon>Eukaryota</taxon>
        <taxon>Metazoa</taxon>
        <taxon>Spiralia</taxon>
        <taxon>Lophotrochozoa</taxon>
        <taxon>Mollusca</taxon>
        <taxon>Bivalvia</taxon>
        <taxon>Autobranchia</taxon>
        <taxon>Pteriomorphia</taxon>
        <taxon>Pectinida</taxon>
        <taxon>Pectinoidea</taxon>
        <taxon>Pectinidae</taxon>
        <taxon>Mizuhopecten</taxon>
    </lineage>
</organism>
<reference evidence="3 4" key="1">
    <citation type="journal article" date="2017" name="Nat. Ecol. Evol.">
        <title>Scallop genome provides insights into evolution of bilaterian karyotype and development.</title>
        <authorList>
            <person name="Wang S."/>
            <person name="Zhang J."/>
            <person name="Jiao W."/>
            <person name="Li J."/>
            <person name="Xun X."/>
            <person name="Sun Y."/>
            <person name="Guo X."/>
            <person name="Huan P."/>
            <person name="Dong B."/>
            <person name="Zhang L."/>
            <person name="Hu X."/>
            <person name="Sun X."/>
            <person name="Wang J."/>
            <person name="Zhao C."/>
            <person name="Wang Y."/>
            <person name="Wang D."/>
            <person name="Huang X."/>
            <person name="Wang R."/>
            <person name="Lv J."/>
            <person name="Li Y."/>
            <person name="Zhang Z."/>
            <person name="Liu B."/>
            <person name="Lu W."/>
            <person name="Hui Y."/>
            <person name="Liang J."/>
            <person name="Zhou Z."/>
            <person name="Hou R."/>
            <person name="Li X."/>
            <person name="Liu Y."/>
            <person name="Li H."/>
            <person name="Ning X."/>
            <person name="Lin Y."/>
            <person name="Zhao L."/>
            <person name="Xing Q."/>
            <person name="Dou J."/>
            <person name="Li Y."/>
            <person name="Mao J."/>
            <person name="Guo H."/>
            <person name="Dou H."/>
            <person name="Li T."/>
            <person name="Mu C."/>
            <person name="Jiang W."/>
            <person name="Fu Q."/>
            <person name="Fu X."/>
            <person name="Miao Y."/>
            <person name="Liu J."/>
            <person name="Yu Q."/>
            <person name="Li R."/>
            <person name="Liao H."/>
            <person name="Li X."/>
            <person name="Kong Y."/>
            <person name="Jiang Z."/>
            <person name="Chourrout D."/>
            <person name="Li R."/>
            <person name="Bao Z."/>
        </authorList>
    </citation>
    <scope>NUCLEOTIDE SEQUENCE [LARGE SCALE GENOMIC DNA]</scope>
    <source>
        <strain evidence="3 4">PY_sf001</strain>
    </source>
</reference>
<feature type="compositionally biased region" description="Polar residues" evidence="2">
    <location>
        <begin position="43"/>
        <end position="55"/>
    </location>
</feature>
<keyword evidence="1" id="KW-0175">Coiled coil</keyword>
<proteinExistence type="predicted"/>
<evidence type="ECO:0000256" key="1">
    <source>
        <dbReference type="SAM" id="Coils"/>
    </source>
</evidence>
<comment type="caution">
    <text evidence="3">The sequence shown here is derived from an EMBL/GenBank/DDBJ whole genome shotgun (WGS) entry which is preliminary data.</text>
</comment>
<dbReference type="OrthoDB" id="419455at2759"/>
<dbReference type="AlphaFoldDB" id="A0A210QTR9"/>
<protein>
    <submittedName>
        <fullName evidence="3">Uncharacterized protein</fullName>
    </submittedName>
</protein>
<evidence type="ECO:0000256" key="2">
    <source>
        <dbReference type="SAM" id="MobiDB-lite"/>
    </source>
</evidence>
<dbReference type="STRING" id="6573.A0A210QTR9"/>
<feature type="region of interest" description="Disordered" evidence="2">
    <location>
        <begin position="37"/>
        <end position="61"/>
    </location>
</feature>
<accession>A0A210QTR9</accession>
<feature type="coiled-coil region" evidence="1">
    <location>
        <begin position="1"/>
        <end position="28"/>
    </location>
</feature>
<name>A0A210QTR9_MIZYE</name>
<sequence>MQRLAREKISLQERMAMLKTELVRMNIEVDINQWATIPDDQDTNSTSTATEQGSPICSEDEDDDEIARSLITVHEVKINKTIHKSLPHPIVSQASMTVLKVSNPNPTPTRTLGNNTTSKVPMTTSTVSMPAIQTTGSVIQQTLAAAVRPPVTQILARQLLQRQQSGTSQGAVHVSSTATTSASGAGKLHPNQMKSITQLRAPLSLGSFGGPANAAQLAALNKLAGTAAMSIPMSNINSATNLTPLTKALNQPILMSSGLQLTTPMVTSVTTASSQISSATTITTASASLMSLAAMQNGMATSAVSQATHSMVNAAPINNIRPTIIGAGPHHAIMTAPLAALMPQTVPRTTMGGLSGIGNMVGHTSMQQLISLAQMGQAGGAHLVSPMVMSPNVQLAAATPGLSQSQINMLTSQQLLQQFPIFSPGLLKGGQMIGQPVVKPFVVVTVPSVVATTSAPSIPVTTTGS</sequence>